<sequence length="152" mass="17339">MKKILFLLLILVFTGSIWAQDKNSFSLTLDHAALSVKDLDHSVDFYTNVLKLKEITNLTRKEGIRWISLGDGKELHLVSTIKEPVTINKAVHLAFKAINFDGLVKVLENLKITYSDWPGTLHKINVRADGIKQIYFQDPDGYWIEVNSVKQD</sequence>
<keyword evidence="1" id="KW-0479">Metal-binding</keyword>
<dbReference type="RefSeq" id="WP_144065062.1">
    <property type="nucleotide sequence ID" value="NZ_VJZL01000048.1"/>
</dbReference>
<name>A0A553BAQ2_9FLAO</name>
<proteinExistence type="predicted"/>
<accession>A0A553BAQ2</accession>
<dbReference type="InterPro" id="IPR037523">
    <property type="entry name" value="VOC_core"/>
</dbReference>
<reference evidence="4 5" key="1">
    <citation type="submission" date="2019-07" db="EMBL/GenBank/DDBJ databases">
        <title>Novel species of Flavobacterium.</title>
        <authorList>
            <person name="Liu Q."/>
            <person name="Xin Y.-H."/>
        </authorList>
    </citation>
    <scope>NUCLEOTIDE SEQUENCE [LARGE SCALE GENOMIC DNA]</scope>
    <source>
        <strain evidence="4 5">GSR22</strain>
    </source>
</reference>
<feature type="domain" description="VOC" evidence="3">
    <location>
        <begin position="28"/>
        <end position="149"/>
    </location>
</feature>
<dbReference type="InterPro" id="IPR051332">
    <property type="entry name" value="Fosfomycin_Res_Enzymes"/>
</dbReference>
<dbReference type="PROSITE" id="PS51819">
    <property type="entry name" value="VOC"/>
    <property type="match status" value="1"/>
</dbReference>
<evidence type="ECO:0000313" key="4">
    <source>
        <dbReference type="EMBL" id="TRX05326.1"/>
    </source>
</evidence>
<dbReference type="AlphaFoldDB" id="A0A553BAQ2"/>
<dbReference type="Proteomes" id="UP000318669">
    <property type="component" value="Unassembled WGS sequence"/>
</dbReference>
<dbReference type="SUPFAM" id="SSF54593">
    <property type="entry name" value="Glyoxalase/Bleomycin resistance protein/Dihydroxybiphenyl dioxygenase"/>
    <property type="match status" value="1"/>
</dbReference>
<feature type="chain" id="PRO_5021704557" evidence="2">
    <location>
        <begin position="20"/>
        <end position="152"/>
    </location>
</feature>
<evidence type="ECO:0000256" key="1">
    <source>
        <dbReference type="ARBA" id="ARBA00022723"/>
    </source>
</evidence>
<dbReference type="OrthoDB" id="192739at2"/>
<protein>
    <submittedName>
        <fullName evidence="4">VOC family protein</fullName>
    </submittedName>
</protein>
<evidence type="ECO:0000256" key="2">
    <source>
        <dbReference type="SAM" id="SignalP"/>
    </source>
</evidence>
<dbReference type="PANTHER" id="PTHR36113:SF6">
    <property type="entry name" value="FOSFOMYCIN RESISTANCE PROTEIN FOSX"/>
    <property type="match status" value="1"/>
</dbReference>
<dbReference type="GO" id="GO:0046872">
    <property type="term" value="F:metal ion binding"/>
    <property type="evidence" value="ECO:0007669"/>
    <property type="project" value="UniProtKB-KW"/>
</dbReference>
<comment type="caution">
    <text evidence="4">The sequence shown here is derived from an EMBL/GenBank/DDBJ whole genome shotgun (WGS) entry which is preliminary data.</text>
</comment>
<organism evidence="4 5">
    <name type="scientific">Flavobacterium gawalongense</name>
    <dbReference type="NCBI Taxonomy" id="2594432"/>
    <lineage>
        <taxon>Bacteria</taxon>
        <taxon>Pseudomonadati</taxon>
        <taxon>Bacteroidota</taxon>
        <taxon>Flavobacteriia</taxon>
        <taxon>Flavobacteriales</taxon>
        <taxon>Flavobacteriaceae</taxon>
        <taxon>Flavobacterium</taxon>
    </lineage>
</organism>
<evidence type="ECO:0000259" key="3">
    <source>
        <dbReference type="PROSITE" id="PS51819"/>
    </source>
</evidence>
<gene>
    <name evidence="4" type="ORF">FNW11_16270</name>
</gene>
<dbReference type="InterPro" id="IPR004360">
    <property type="entry name" value="Glyas_Fos-R_dOase_dom"/>
</dbReference>
<dbReference type="InterPro" id="IPR029068">
    <property type="entry name" value="Glyas_Bleomycin-R_OHBP_Dase"/>
</dbReference>
<dbReference type="Pfam" id="PF00903">
    <property type="entry name" value="Glyoxalase"/>
    <property type="match status" value="1"/>
</dbReference>
<evidence type="ECO:0000313" key="5">
    <source>
        <dbReference type="Proteomes" id="UP000318669"/>
    </source>
</evidence>
<dbReference type="PANTHER" id="PTHR36113">
    <property type="entry name" value="LYASE, PUTATIVE-RELATED-RELATED"/>
    <property type="match status" value="1"/>
</dbReference>
<dbReference type="EMBL" id="VJZL01000048">
    <property type="protein sequence ID" value="TRX05326.1"/>
    <property type="molecule type" value="Genomic_DNA"/>
</dbReference>
<keyword evidence="2" id="KW-0732">Signal</keyword>
<dbReference type="Gene3D" id="3.10.180.10">
    <property type="entry name" value="2,3-Dihydroxybiphenyl 1,2-Dioxygenase, domain 1"/>
    <property type="match status" value="1"/>
</dbReference>
<feature type="signal peptide" evidence="2">
    <location>
        <begin position="1"/>
        <end position="19"/>
    </location>
</feature>